<comment type="function">
    <text evidence="2">Mediates inactivation of the TORC1 complex in response to amino acid starvation. Required for meiotic nuclear division.</text>
</comment>
<feature type="compositionally biased region" description="Polar residues" evidence="3">
    <location>
        <begin position="79"/>
        <end position="92"/>
    </location>
</feature>
<dbReference type="STRING" id="230819.A0A5C3L5D4"/>
<feature type="compositionally biased region" description="Acidic residues" evidence="3">
    <location>
        <begin position="620"/>
        <end position="641"/>
    </location>
</feature>
<feature type="chain" id="PRO_5022682534" description="Nitrogen permease regulator 3" evidence="4">
    <location>
        <begin position="18"/>
        <end position="730"/>
    </location>
</feature>
<feature type="region of interest" description="Disordered" evidence="3">
    <location>
        <begin position="55"/>
        <end position="92"/>
    </location>
</feature>
<accession>A0A5C3L5D4</accession>
<organism evidence="6 7">
    <name type="scientific">Coprinopsis marcescibilis</name>
    <name type="common">Agaric fungus</name>
    <name type="synonym">Psathyrella marcescibilis</name>
    <dbReference type="NCBI Taxonomy" id="230819"/>
    <lineage>
        <taxon>Eukaryota</taxon>
        <taxon>Fungi</taxon>
        <taxon>Dikarya</taxon>
        <taxon>Basidiomycota</taxon>
        <taxon>Agaricomycotina</taxon>
        <taxon>Agaricomycetes</taxon>
        <taxon>Agaricomycetidae</taxon>
        <taxon>Agaricales</taxon>
        <taxon>Agaricineae</taxon>
        <taxon>Psathyrellaceae</taxon>
        <taxon>Coprinopsis</taxon>
    </lineage>
</organism>
<comment type="subcellular location">
    <subcellularLocation>
        <location evidence="2">Vacuole membrane</location>
        <topology evidence="2">Peripheral membrane protein</topology>
    </subcellularLocation>
</comment>
<dbReference type="GO" id="GO:0051321">
    <property type="term" value="P:meiotic cell cycle"/>
    <property type="evidence" value="ECO:0007669"/>
    <property type="project" value="UniProtKB-UniRule"/>
</dbReference>
<dbReference type="GO" id="GO:0038202">
    <property type="term" value="P:TORC1 signaling"/>
    <property type="evidence" value="ECO:0007669"/>
    <property type="project" value="TreeGrafter"/>
</dbReference>
<feature type="region of interest" description="Disordered" evidence="3">
    <location>
        <begin position="620"/>
        <end position="658"/>
    </location>
</feature>
<dbReference type="PANTHER" id="PTHR13153:SF5">
    <property type="entry name" value="GATOR COMPLEX PROTEIN NPRL3"/>
    <property type="match status" value="1"/>
</dbReference>
<dbReference type="AlphaFoldDB" id="A0A5C3L5D4"/>
<dbReference type="InterPro" id="IPR005365">
    <property type="entry name" value="Npr3"/>
</dbReference>
<feature type="compositionally biased region" description="Polar residues" evidence="3">
    <location>
        <begin position="642"/>
        <end position="655"/>
    </location>
</feature>
<sequence length="730" mass="82836">MAETLLAVVLITTSARGANLVFRWPPDPKPFPRLRRPKPDNHNFISQIDNPWRATFSDHESSDQEDPDYANDPDYRWQRPSSNGSPNFASNSTSTGQYDHLFGYSTEFLASLLCPQTNLCHQKFELVVDDLAFIGHPVCASEDEGWAFRPEKVNTGSRGRGNREKNTSKRYLGENGSQKSASRELSPEHPSKKSTWLQKFQLAFVLDIPDPSSSASGNVLKYFDLIYEQIVFTFTAVLFQEQVLSNFVESECNVLIPMKESFAEQGQLYEEYVKQALLSSSIASAMKAVYEAIKTRSIAYVTLNAIPLELQLPPHLDDLLHNDNELDQDMMQRPDDNELQNWGQELSLGWQLPPLVPWKSLLLLDEDSALEDPIASLRGPHVTREDRTLAEGLIRFLETASITLSLADMSSELDWDLETQIYPVVRWLVQHRRAKVVDTVNPGLKTIFSLPTKLPTPLSDLSKQFSVQFSHPAIPPLPTILSKISSSLAQKSNNHFFASVVKSKDLVPMYHDVVLWMLKHDLLITLHLRIRIVATSEIKEHVYNKRKQVHERRQSKLRGSFTRTARHTQGLELDDLEESDTPAVGWLSLSPTNPRQPSRRISSVDSRKSGISELIIPEDDEDLGYTGEGDDLEEMGSDETEITGSESDNRFSPSMISDPGRATPLQRCWLSAMSEGKDPLIAKRFELINQYFDGKRSDDEILFRAEISRRELREVLHAYDPYLQTFLHPS</sequence>
<evidence type="ECO:0000256" key="1">
    <source>
        <dbReference type="ARBA" id="ARBA00010546"/>
    </source>
</evidence>
<keyword evidence="2 4" id="KW-0732">Signal</keyword>
<evidence type="ECO:0000256" key="2">
    <source>
        <dbReference type="RuleBase" id="RU368069"/>
    </source>
</evidence>
<dbReference type="InterPro" id="IPR056603">
    <property type="entry name" value="HTH_NPRL3"/>
</dbReference>
<evidence type="ECO:0000313" key="7">
    <source>
        <dbReference type="Proteomes" id="UP000307440"/>
    </source>
</evidence>
<evidence type="ECO:0000259" key="5">
    <source>
        <dbReference type="Pfam" id="PF24064"/>
    </source>
</evidence>
<dbReference type="GO" id="GO:1904262">
    <property type="term" value="P:negative regulation of TORC1 signaling"/>
    <property type="evidence" value="ECO:0007669"/>
    <property type="project" value="TreeGrafter"/>
</dbReference>
<dbReference type="EMBL" id="ML210158">
    <property type="protein sequence ID" value="TFK28214.1"/>
    <property type="molecule type" value="Genomic_DNA"/>
</dbReference>
<dbReference type="GO" id="GO:1990130">
    <property type="term" value="C:GATOR1 complex"/>
    <property type="evidence" value="ECO:0007669"/>
    <property type="project" value="TreeGrafter"/>
</dbReference>
<evidence type="ECO:0000256" key="4">
    <source>
        <dbReference type="SAM" id="SignalP"/>
    </source>
</evidence>
<feature type="domain" description="GATOR1 complex protein NPRL3 C-terminal HTH" evidence="5">
    <location>
        <begin position="663"/>
        <end position="723"/>
    </location>
</feature>
<dbReference type="Pfam" id="PF03666">
    <property type="entry name" value="NPR3"/>
    <property type="match status" value="1"/>
</dbReference>
<evidence type="ECO:0000313" key="6">
    <source>
        <dbReference type="EMBL" id="TFK28214.1"/>
    </source>
</evidence>
<keyword evidence="2" id="KW-0469">Meiosis</keyword>
<dbReference type="GO" id="GO:0010508">
    <property type="term" value="P:positive regulation of autophagy"/>
    <property type="evidence" value="ECO:0007669"/>
    <property type="project" value="TreeGrafter"/>
</dbReference>
<feature type="region of interest" description="Disordered" evidence="3">
    <location>
        <begin position="548"/>
        <end position="605"/>
    </location>
</feature>
<feature type="signal peptide" evidence="4">
    <location>
        <begin position="1"/>
        <end position="17"/>
    </location>
</feature>
<dbReference type="PANTHER" id="PTHR13153">
    <property type="entry name" value="CGTHBA PROTEIN -14 GENE PROTEIN"/>
    <property type="match status" value="1"/>
</dbReference>
<evidence type="ECO:0000256" key="3">
    <source>
        <dbReference type="SAM" id="MobiDB-lite"/>
    </source>
</evidence>
<proteinExistence type="inferred from homology"/>
<dbReference type="Proteomes" id="UP000307440">
    <property type="component" value="Unassembled WGS sequence"/>
</dbReference>
<reference evidence="6 7" key="1">
    <citation type="journal article" date="2019" name="Nat. Ecol. Evol.">
        <title>Megaphylogeny resolves global patterns of mushroom evolution.</title>
        <authorList>
            <person name="Varga T."/>
            <person name="Krizsan K."/>
            <person name="Foldi C."/>
            <person name="Dima B."/>
            <person name="Sanchez-Garcia M."/>
            <person name="Sanchez-Ramirez S."/>
            <person name="Szollosi G.J."/>
            <person name="Szarkandi J.G."/>
            <person name="Papp V."/>
            <person name="Albert L."/>
            <person name="Andreopoulos W."/>
            <person name="Angelini C."/>
            <person name="Antonin V."/>
            <person name="Barry K.W."/>
            <person name="Bougher N.L."/>
            <person name="Buchanan P."/>
            <person name="Buyck B."/>
            <person name="Bense V."/>
            <person name="Catcheside P."/>
            <person name="Chovatia M."/>
            <person name="Cooper J."/>
            <person name="Damon W."/>
            <person name="Desjardin D."/>
            <person name="Finy P."/>
            <person name="Geml J."/>
            <person name="Haridas S."/>
            <person name="Hughes K."/>
            <person name="Justo A."/>
            <person name="Karasinski D."/>
            <person name="Kautmanova I."/>
            <person name="Kiss B."/>
            <person name="Kocsube S."/>
            <person name="Kotiranta H."/>
            <person name="LaButti K.M."/>
            <person name="Lechner B.E."/>
            <person name="Liimatainen K."/>
            <person name="Lipzen A."/>
            <person name="Lukacs Z."/>
            <person name="Mihaltcheva S."/>
            <person name="Morgado L.N."/>
            <person name="Niskanen T."/>
            <person name="Noordeloos M.E."/>
            <person name="Ohm R.A."/>
            <person name="Ortiz-Santana B."/>
            <person name="Ovrebo C."/>
            <person name="Racz N."/>
            <person name="Riley R."/>
            <person name="Savchenko A."/>
            <person name="Shiryaev A."/>
            <person name="Soop K."/>
            <person name="Spirin V."/>
            <person name="Szebenyi C."/>
            <person name="Tomsovsky M."/>
            <person name="Tulloss R.E."/>
            <person name="Uehling J."/>
            <person name="Grigoriev I.V."/>
            <person name="Vagvolgyi C."/>
            <person name="Papp T."/>
            <person name="Martin F.M."/>
            <person name="Miettinen O."/>
            <person name="Hibbett D.S."/>
            <person name="Nagy L.G."/>
        </authorList>
    </citation>
    <scope>NUCLEOTIDE SEQUENCE [LARGE SCALE GENOMIC DNA]</scope>
    <source>
        <strain evidence="6 7">CBS 121175</strain>
    </source>
</reference>
<name>A0A5C3L5D4_COPMA</name>
<keyword evidence="7" id="KW-1185">Reference proteome</keyword>
<dbReference type="OrthoDB" id="18648at2759"/>
<protein>
    <recommendedName>
        <fullName evidence="2">Nitrogen permease regulator 3</fullName>
    </recommendedName>
    <alternativeName>
        <fullName evidence="2">Required for meiotic nuclear division protein 11</fullName>
    </alternativeName>
</protein>
<dbReference type="Pfam" id="PF24064">
    <property type="entry name" value="HTH_NPRL3"/>
    <property type="match status" value="1"/>
</dbReference>
<gene>
    <name evidence="6" type="ORF">FA15DRAFT_665708</name>
</gene>
<feature type="region of interest" description="Disordered" evidence="3">
    <location>
        <begin position="150"/>
        <end position="190"/>
    </location>
</feature>
<comment type="similarity">
    <text evidence="1 2">Belongs to the NPR3 family.</text>
</comment>
<dbReference type="GO" id="GO:0005774">
    <property type="term" value="C:vacuolar membrane"/>
    <property type="evidence" value="ECO:0007669"/>
    <property type="project" value="UniProtKB-SubCell"/>
</dbReference>
<feature type="compositionally biased region" description="Basic and acidic residues" evidence="3">
    <location>
        <begin position="181"/>
        <end position="190"/>
    </location>
</feature>
<feature type="compositionally biased region" description="Polar residues" evidence="3">
    <location>
        <begin position="589"/>
        <end position="604"/>
    </location>
</feature>
<dbReference type="GO" id="GO:0034198">
    <property type="term" value="P:cellular response to amino acid starvation"/>
    <property type="evidence" value="ECO:0007669"/>
    <property type="project" value="TreeGrafter"/>
</dbReference>